<sequence>MVSSVLCQSLFKVQVPSHLGSLSYISLPSETQNCLNISDSDHFSCFCLLRGWILQVWDLTVADLPGKPSLTCDHHHVGLLTLPTGLL</sequence>
<reference evidence="1 2" key="1">
    <citation type="submission" date="2018-11" db="EMBL/GenBank/DDBJ databases">
        <title>Haplotype-resolved cattle genomes.</title>
        <authorList>
            <person name="Low W.Y."/>
            <person name="Tearle R."/>
            <person name="Bickhart D.M."/>
            <person name="Rosen B.D."/>
            <person name="Koren S."/>
            <person name="Rhie A."/>
            <person name="Hiendleder S."/>
            <person name="Phillippy A.M."/>
            <person name="Smith T.P.L."/>
            <person name="Williams J.L."/>
        </authorList>
    </citation>
    <scope>NUCLEOTIDE SEQUENCE [LARGE SCALE GENOMIC DNA]</scope>
</reference>
<reference evidence="1" key="3">
    <citation type="submission" date="2025-09" db="UniProtKB">
        <authorList>
            <consortium name="Ensembl"/>
        </authorList>
    </citation>
    <scope>IDENTIFICATION</scope>
</reference>
<evidence type="ECO:0000313" key="2">
    <source>
        <dbReference type="Proteomes" id="UP000314981"/>
    </source>
</evidence>
<proteinExistence type="predicted"/>
<dbReference type="OMA" id="GWILQVW"/>
<accession>A0A4W2CUY8</accession>
<dbReference type="Ensembl" id="ENSBIXT00000047854.1">
    <property type="protein sequence ID" value="ENSBIXP00000017202.1"/>
    <property type="gene ID" value="ENSBIXG00000004031.1"/>
</dbReference>
<keyword evidence="2" id="KW-1185">Reference proteome</keyword>
<dbReference type="AlphaFoldDB" id="A0A4W2CUY8"/>
<evidence type="ECO:0000313" key="1">
    <source>
        <dbReference type="Ensembl" id="ENSBIXP00000017202.1"/>
    </source>
</evidence>
<reference evidence="1" key="2">
    <citation type="submission" date="2025-08" db="UniProtKB">
        <authorList>
            <consortium name="Ensembl"/>
        </authorList>
    </citation>
    <scope>IDENTIFICATION</scope>
</reference>
<name>A0A4W2CUY8_BOBOX</name>
<dbReference type="Proteomes" id="UP000314981">
    <property type="component" value="Chromosome 4"/>
</dbReference>
<organism evidence="1 2">
    <name type="scientific">Bos indicus x Bos taurus</name>
    <name type="common">Hybrid cattle</name>
    <dbReference type="NCBI Taxonomy" id="30522"/>
    <lineage>
        <taxon>Eukaryota</taxon>
        <taxon>Metazoa</taxon>
        <taxon>Chordata</taxon>
        <taxon>Craniata</taxon>
        <taxon>Vertebrata</taxon>
        <taxon>Euteleostomi</taxon>
        <taxon>Mammalia</taxon>
        <taxon>Eutheria</taxon>
        <taxon>Laurasiatheria</taxon>
        <taxon>Artiodactyla</taxon>
        <taxon>Ruminantia</taxon>
        <taxon>Pecora</taxon>
        <taxon>Bovidae</taxon>
        <taxon>Bovinae</taxon>
        <taxon>Bos</taxon>
    </lineage>
</organism>
<protein>
    <submittedName>
        <fullName evidence="1">Uncharacterized protein</fullName>
    </submittedName>
</protein>